<dbReference type="GO" id="GO:0009253">
    <property type="term" value="P:peptidoglycan catabolic process"/>
    <property type="evidence" value="ECO:0007669"/>
    <property type="project" value="InterPro"/>
</dbReference>
<feature type="domain" description="Peptidoglycan recognition protein family" evidence="5">
    <location>
        <begin position="627"/>
        <end position="772"/>
    </location>
</feature>
<feature type="domain" description="N-acetylmuramoyl-L-alanine amidase" evidence="4">
    <location>
        <begin position="640"/>
        <end position="778"/>
    </location>
</feature>
<evidence type="ECO:0000256" key="2">
    <source>
        <dbReference type="SAM" id="Phobius"/>
    </source>
</evidence>
<dbReference type="Proteomes" id="UP001497525">
    <property type="component" value="Unassembled WGS sequence"/>
</dbReference>
<feature type="chain" id="PRO_5043416235" evidence="3">
    <location>
        <begin position="20"/>
        <end position="1205"/>
    </location>
</feature>
<dbReference type="AlphaFoldDB" id="A0AAV2TT88"/>
<comment type="similarity">
    <text evidence="1">Belongs to the N-acetylmuramoyl-L-alanine amidase 2 family.</text>
</comment>
<dbReference type="CDD" id="cd06583">
    <property type="entry name" value="PGRP"/>
    <property type="match status" value="1"/>
</dbReference>
<dbReference type="GO" id="GO:0008745">
    <property type="term" value="F:N-acetylmuramoyl-L-alanine amidase activity"/>
    <property type="evidence" value="ECO:0007669"/>
    <property type="project" value="InterPro"/>
</dbReference>
<comment type="caution">
    <text evidence="6">The sequence shown here is derived from an EMBL/GenBank/DDBJ whole genome shotgun (WGS) entry which is preliminary data.</text>
</comment>
<keyword evidence="2" id="KW-0472">Membrane</keyword>
<evidence type="ECO:0000256" key="1">
    <source>
        <dbReference type="ARBA" id="ARBA00007553"/>
    </source>
</evidence>
<accession>A0AAV2TT88</accession>
<evidence type="ECO:0000259" key="4">
    <source>
        <dbReference type="SMART" id="SM00644"/>
    </source>
</evidence>
<dbReference type="InterPro" id="IPR015510">
    <property type="entry name" value="PGRP"/>
</dbReference>
<protein>
    <submittedName>
        <fullName evidence="6">Uncharacterized protein</fullName>
    </submittedName>
</protein>
<dbReference type="Pfam" id="PF01510">
    <property type="entry name" value="Amidase_2"/>
    <property type="match status" value="1"/>
</dbReference>
<feature type="signal peptide" evidence="3">
    <location>
        <begin position="1"/>
        <end position="19"/>
    </location>
</feature>
<dbReference type="GO" id="GO:0008270">
    <property type="term" value="F:zinc ion binding"/>
    <property type="evidence" value="ECO:0007669"/>
    <property type="project" value="InterPro"/>
</dbReference>
<proteinExistence type="inferred from homology"/>
<organism evidence="6 7">
    <name type="scientific">Calicophoron daubneyi</name>
    <name type="common">Rumen fluke</name>
    <name type="synonym">Paramphistomum daubneyi</name>
    <dbReference type="NCBI Taxonomy" id="300641"/>
    <lineage>
        <taxon>Eukaryota</taxon>
        <taxon>Metazoa</taxon>
        <taxon>Spiralia</taxon>
        <taxon>Lophotrochozoa</taxon>
        <taxon>Platyhelminthes</taxon>
        <taxon>Trematoda</taxon>
        <taxon>Digenea</taxon>
        <taxon>Plagiorchiida</taxon>
        <taxon>Pronocephalata</taxon>
        <taxon>Paramphistomoidea</taxon>
        <taxon>Paramphistomidae</taxon>
        <taxon>Calicophoron</taxon>
    </lineage>
</organism>
<sequence length="1205" mass="136512">MQYYRVLSAILLFATCVAPDFVPPDIVLVFYQPEGRCIGNLEPYWVSFDKKLKSSEWKPFAVLDGLNDVIPSCATACQLHKLCWGLHIVVDSDGTSHCELYARGVLKPDENGFSGFLWRCSRKDFACTNVGKDRCPGYWVSRLSYDTVQKDMNELIKGQLSEKSTSRCGHLRLYGLSASGCRTACQVHGHCSEILYRFEIASSDGWKYNTSSTSALCKLLDVNELYPHYHDAYEDLDAPISGDERKMSGSSSSVANQSANLPEFKVPDAVPSTEQLKNLIMIMPSSWVVGYPPTIFKWTCCQDWWEKIDTKSDETAQKKRLCSNEGQNHWSTDEPDCLAELINNCSGHGYWTAKQVSYSIESVIPPQSLITKKNGTDQVVVSGYFKTQNPLDCTAECLQNPCCLRPVYIPRRWLCVIFGASNGYPACTSKMEGEYEWSIIISVDRLAGKNEPVMFWEFVCCSPNPRMHLSEHLETSVSDDFGNEETNSNSPIPNICLCPSSVGERIELRSMVDLFCPHKQKARFALSTTAMMFDPTRMMVASRGSSAKWIEPTEINRDRLEVAGQKTVWVPVRTNLYPHLRLWAGPLQSLTKCSMLNCRVHVDNAVRQGDLLDGHRTLNRRINLELTAITNRSEFSTACPYIPPLSLLKHPVKVIVVHNFYIPRHRCFTFASCSHYIRIAELYHLSLGWSTIAYNYIIGNDGRIYEGRGWRYIGSHTRGQNEGSIGISFVGWYPFSAPSVQALSSFWVLLKYLTSGGLLSPKFTIYGHRDLRLSSSPGLGLNHLIHTFNEITTSEEVELEDQCPSDESKVSAQTILIISLLIALVVILVLVCALVCVYVNHEVNKRLNSGLGMELLSHTTDCQEWYKVCHRVAEEREKFGLVRVYTHYQYTENISYDSPSELSTYSGQIFSEESEGEKNSPDVNAKGSTDNVSILSADENQFDLSRKNTTNRAKSEDLAQNLKLFSKEQFVRGYCRPAAVKIYLACDPQLGEPGFAHVLQTIGLFCRSWRELLIKTELMPRLFLDSLCTLCRQLLGTSMTSPQICVELIINSLDFLVLVRSAHGTGRKSVQTELLSDQCQVAPPVNRSSSSGICWLFKKFHCPRCELCRALPSLYQYSNRTPIQVHTVRIKRRLFWPRFTNYTSARARKEKSYKIESQRQTEDEFWTRFGSRGAPYAKLITPLHGRISTYSEYRVFKESQRLLRG</sequence>
<feature type="transmembrane region" description="Helical" evidence="2">
    <location>
        <begin position="815"/>
        <end position="839"/>
    </location>
</feature>
<keyword evidence="2" id="KW-0812">Transmembrane</keyword>
<dbReference type="Gene3D" id="3.40.80.10">
    <property type="entry name" value="Peptidoglycan recognition protein-like"/>
    <property type="match status" value="1"/>
</dbReference>
<gene>
    <name evidence="6" type="ORF">CDAUBV1_LOCUS14530</name>
</gene>
<dbReference type="InterPro" id="IPR002502">
    <property type="entry name" value="Amidase_domain"/>
</dbReference>
<evidence type="ECO:0000313" key="6">
    <source>
        <dbReference type="EMBL" id="CAL5139500.1"/>
    </source>
</evidence>
<evidence type="ECO:0000259" key="5">
    <source>
        <dbReference type="SMART" id="SM00701"/>
    </source>
</evidence>
<keyword evidence="2" id="KW-1133">Transmembrane helix</keyword>
<dbReference type="SMART" id="SM00644">
    <property type="entry name" value="Ami_2"/>
    <property type="match status" value="1"/>
</dbReference>
<dbReference type="SUPFAM" id="SSF55846">
    <property type="entry name" value="N-acetylmuramoyl-L-alanine amidase-like"/>
    <property type="match status" value="1"/>
</dbReference>
<dbReference type="InterPro" id="IPR036505">
    <property type="entry name" value="Amidase/PGRP_sf"/>
</dbReference>
<reference evidence="6" key="1">
    <citation type="submission" date="2024-06" db="EMBL/GenBank/DDBJ databases">
        <authorList>
            <person name="Liu X."/>
            <person name="Lenzi L."/>
            <person name="Haldenby T S."/>
            <person name="Uol C."/>
        </authorList>
    </citation>
    <scope>NUCLEOTIDE SEQUENCE</scope>
</reference>
<keyword evidence="3" id="KW-0732">Signal</keyword>
<evidence type="ECO:0000256" key="3">
    <source>
        <dbReference type="SAM" id="SignalP"/>
    </source>
</evidence>
<evidence type="ECO:0000313" key="7">
    <source>
        <dbReference type="Proteomes" id="UP001497525"/>
    </source>
</evidence>
<dbReference type="SMART" id="SM00701">
    <property type="entry name" value="PGRP"/>
    <property type="match status" value="1"/>
</dbReference>
<dbReference type="InterPro" id="IPR006619">
    <property type="entry name" value="PGRP_domain_met/bac"/>
</dbReference>
<dbReference type="PANTHER" id="PTHR11022">
    <property type="entry name" value="PEPTIDOGLYCAN RECOGNITION PROTEIN"/>
    <property type="match status" value="1"/>
</dbReference>
<name>A0AAV2TT88_CALDB</name>
<dbReference type="EMBL" id="CAXLJL010000601">
    <property type="protein sequence ID" value="CAL5139500.1"/>
    <property type="molecule type" value="Genomic_DNA"/>
</dbReference>
<dbReference type="PANTHER" id="PTHR11022:SF41">
    <property type="entry name" value="PEPTIDOGLYCAN-RECOGNITION PROTEIN LC-RELATED"/>
    <property type="match status" value="1"/>
</dbReference>